<sequence length="62" mass="7377">MRPRRIKSVPFGSRNEDVARMDGGECHRWRSFGLRELARFKELLEKHVRLKPGWSDSKYMAT</sequence>
<accession>A0ABR0QTB3</accession>
<proteinExistence type="predicted"/>
<keyword evidence="2" id="KW-1185">Reference proteome</keyword>
<dbReference type="Proteomes" id="UP001358586">
    <property type="component" value="Chromosome 2"/>
</dbReference>
<evidence type="ECO:0000313" key="2">
    <source>
        <dbReference type="Proteomes" id="UP001358586"/>
    </source>
</evidence>
<comment type="caution">
    <text evidence="1">The sequence shown here is derived from an EMBL/GenBank/DDBJ whole genome shotgun (WGS) entry which is preliminary data.</text>
</comment>
<dbReference type="EMBL" id="JARKNE010000002">
    <property type="protein sequence ID" value="KAK5842548.1"/>
    <property type="molecule type" value="Genomic_DNA"/>
</dbReference>
<protein>
    <submittedName>
        <fullName evidence="1">Uncharacterized protein</fullName>
    </submittedName>
</protein>
<reference evidence="1 2" key="1">
    <citation type="submission" date="2023-03" db="EMBL/GenBank/DDBJ databases">
        <title>WGS of Gossypium arboreum.</title>
        <authorList>
            <person name="Yu D."/>
        </authorList>
    </citation>
    <scope>NUCLEOTIDE SEQUENCE [LARGE SCALE GENOMIC DNA]</scope>
    <source>
        <tissue evidence="1">Leaf</tissue>
    </source>
</reference>
<name>A0ABR0QTB3_GOSAR</name>
<organism evidence="1 2">
    <name type="scientific">Gossypium arboreum</name>
    <name type="common">Tree cotton</name>
    <name type="synonym">Gossypium nanking</name>
    <dbReference type="NCBI Taxonomy" id="29729"/>
    <lineage>
        <taxon>Eukaryota</taxon>
        <taxon>Viridiplantae</taxon>
        <taxon>Streptophyta</taxon>
        <taxon>Embryophyta</taxon>
        <taxon>Tracheophyta</taxon>
        <taxon>Spermatophyta</taxon>
        <taxon>Magnoliopsida</taxon>
        <taxon>eudicotyledons</taxon>
        <taxon>Gunneridae</taxon>
        <taxon>Pentapetalae</taxon>
        <taxon>rosids</taxon>
        <taxon>malvids</taxon>
        <taxon>Malvales</taxon>
        <taxon>Malvaceae</taxon>
        <taxon>Malvoideae</taxon>
        <taxon>Gossypium</taxon>
    </lineage>
</organism>
<gene>
    <name evidence="1" type="ORF">PVK06_004920</name>
</gene>
<evidence type="ECO:0000313" key="1">
    <source>
        <dbReference type="EMBL" id="KAK5842548.1"/>
    </source>
</evidence>